<evidence type="ECO:0000256" key="2">
    <source>
        <dbReference type="ARBA" id="ARBA00023015"/>
    </source>
</evidence>
<dbReference type="SUPFAM" id="SSF46785">
    <property type="entry name" value="Winged helix' DNA-binding domain"/>
    <property type="match status" value="1"/>
</dbReference>
<keyword evidence="2" id="KW-0805">Transcription regulation</keyword>
<dbReference type="CDD" id="cd05466">
    <property type="entry name" value="PBP2_LTTR_substrate"/>
    <property type="match status" value="1"/>
</dbReference>
<evidence type="ECO:0000256" key="4">
    <source>
        <dbReference type="ARBA" id="ARBA00023163"/>
    </source>
</evidence>
<protein>
    <submittedName>
        <fullName evidence="6">LysR family transcriptional regulator</fullName>
    </submittedName>
</protein>
<dbReference type="InterPro" id="IPR000847">
    <property type="entry name" value="LysR_HTH_N"/>
</dbReference>
<reference evidence="7" key="1">
    <citation type="submission" date="2018-06" db="EMBL/GenBank/DDBJ databases">
        <title>Aestuariibacter litoralis strain KCTC 52945T.</title>
        <authorList>
            <person name="Li X."/>
            <person name="Salam N."/>
            <person name="Li J.-L."/>
            <person name="Chen Y.-M."/>
            <person name="Yang Z.-W."/>
            <person name="Zhang L.-Y."/>
            <person name="Han M.-X."/>
            <person name="Xiao M."/>
            <person name="Li W.-J."/>
        </authorList>
    </citation>
    <scope>NUCLEOTIDE SEQUENCE [LARGE SCALE GENOMIC DNA]</scope>
    <source>
        <strain evidence="7">KCTC 52945</strain>
    </source>
</reference>
<keyword evidence="7" id="KW-1185">Reference proteome</keyword>
<keyword evidence="3" id="KW-0238">DNA-binding</keyword>
<dbReference type="Pfam" id="PF03466">
    <property type="entry name" value="LysR_substrate"/>
    <property type="match status" value="1"/>
</dbReference>
<dbReference type="PROSITE" id="PS50931">
    <property type="entry name" value="HTH_LYSR"/>
    <property type="match status" value="1"/>
</dbReference>
<name>A0A2W2B4V7_9HYPH</name>
<proteinExistence type="inferred from homology"/>
<evidence type="ECO:0000259" key="5">
    <source>
        <dbReference type="PROSITE" id="PS50931"/>
    </source>
</evidence>
<sequence>MNLDELRTFLAVVETGSLVAAAKRLNVTPSTVTARINGLEEEIGQKLLHRNKSGADLTSPGFKFRRYAELMVQLWGQARAEISLPRGFEGVCNVGLDFDLWEGPGRRFLDHVRAHCPGVALAFWPGEQRMIDRWLAIGLVDIAFCHAPQEGERFASHVLFDDELILVSREAMAAPLMDASYVYVDHGDEFRRQHAAAFPGDVTSALVIASSDWALDHLLRNGGSGYLPRRHVAQALDTGALHRVGNAPGFRRRVYVVENAQTVRPWGWYASALAAAASH</sequence>
<comment type="caution">
    <text evidence="6">The sequence shown here is derived from an EMBL/GenBank/DDBJ whole genome shotgun (WGS) entry which is preliminary data.</text>
</comment>
<dbReference type="InterPro" id="IPR005119">
    <property type="entry name" value="LysR_subst-bd"/>
</dbReference>
<keyword evidence="4" id="KW-0804">Transcription</keyword>
<evidence type="ECO:0000256" key="3">
    <source>
        <dbReference type="ARBA" id="ARBA00023125"/>
    </source>
</evidence>
<dbReference type="AlphaFoldDB" id="A0A2W2B4V7"/>
<feature type="domain" description="HTH lysR-type" evidence="5">
    <location>
        <begin position="1"/>
        <end position="58"/>
    </location>
</feature>
<dbReference type="Proteomes" id="UP000248795">
    <property type="component" value="Unassembled WGS sequence"/>
</dbReference>
<dbReference type="Gene3D" id="1.10.10.10">
    <property type="entry name" value="Winged helix-like DNA-binding domain superfamily/Winged helix DNA-binding domain"/>
    <property type="match status" value="1"/>
</dbReference>
<dbReference type="PANTHER" id="PTHR30126:SF21">
    <property type="entry name" value="TRANSCRIPTIONAL REGULATOR-RELATED"/>
    <property type="match status" value="1"/>
</dbReference>
<evidence type="ECO:0000313" key="7">
    <source>
        <dbReference type="Proteomes" id="UP000248795"/>
    </source>
</evidence>
<dbReference type="GO" id="GO:0000976">
    <property type="term" value="F:transcription cis-regulatory region binding"/>
    <property type="evidence" value="ECO:0007669"/>
    <property type="project" value="TreeGrafter"/>
</dbReference>
<dbReference type="InterPro" id="IPR036390">
    <property type="entry name" value="WH_DNA-bd_sf"/>
</dbReference>
<dbReference type="RefSeq" id="WP_111200299.1">
    <property type="nucleotide sequence ID" value="NZ_QKVK01000016.1"/>
</dbReference>
<accession>A0A2W2B4V7</accession>
<dbReference type="PANTHER" id="PTHR30126">
    <property type="entry name" value="HTH-TYPE TRANSCRIPTIONAL REGULATOR"/>
    <property type="match status" value="1"/>
</dbReference>
<organism evidence="6 7">
    <name type="scientific">Aestuariivirga litoralis</name>
    <dbReference type="NCBI Taxonomy" id="2650924"/>
    <lineage>
        <taxon>Bacteria</taxon>
        <taxon>Pseudomonadati</taxon>
        <taxon>Pseudomonadota</taxon>
        <taxon>Alphaproteobacteria</taxon>
        <taxon>Hyphomicrobiales</taxon>
        <taxon>Aestuariivirgaceae</taxon>
        <taxon>Aestuariivirga</taxon>
    </lineage>
</organism>
<dbReference type="Pfam" id="PF00126">
    <property type="entry name" value="HTH_1"/>
    <property type="match status" value="1"/>
</dbReference>
<dbReference type="GO" id="GO:0003700">
    <property type="term" value="F:DNA-binding transcription factor activity"/>
    <property type="evidence" value="ECO:0007669"/>
    <property type="project" value="InterPro"/>
</dbReference>
<dbReference type="Gene3D" id="3.40.190.290">
    <property type="match status" value="1"/>
</dbReference>
<gene>
    <name evidence="6" type="ORF">DK847_19905</name>
</gene>
<dbReference type="EMBL" id="QKVK01000016">
    <property type="protein sequence ID" value="PZF75118.1"/>
    <property type="molecule type" value="Genomic_DNA"/>
</dbReference>
<dbReference type="SUPFAM" id="SSF53850">
    <property type="entry name" value="Periplasmic binding protein-like II"/>
    <property type="match status" value="1"/>
</dbReference>
<dbReference type="InterPro" id="IPR036388">
    <property type="entry name" value="WH-like_DNA-bd_sf"/>
</dbReference>
<comment type="similarity">
    <text evidence="1">Belongs to the LysR transcriptional regulatory family.</text>
</comment>
<evidence type="ECO:0000256" key="1">
    <source>
        <dbReference type="ARBA" id="ARBA00009437"/>
    </source>
</evidence>
<evidence type="ECO:0000313" key="6">
    <source>
        <dbReference type="EMBL" id="PZF75118.1"/>
    </source>
</evidence>